<dbReference type="GO" id="GO:0005886">
    <property type="term" value="C:plasma membrane"/>
    <property type="evidence" value="ECO:0007669"/>
    <property type="project" value="TreeGrafter"/>
</dbReference>
<dbReference type="Pfam" id="PF00023">
    <property type="entry name" value="Ank"/>
    <property type="match status" value="1"/>
</dbReference>
<dbReference type="PRINTS" id="PR01097">
    <property type="entry name" value="TRNSRECEPTRP"/>
</dbReference>
<dbReference type="EMBL" id="LSMT01000131">
    <property type="protein sequence ID" value="PFX26220.1"/>
    <property type="molecule type" value="Genomic_DNA"/>
</dbReference>
<protein>
    <submittedName>
        <fullName evidence="13">Short transient receptor potential channel 5</fullName>
    </submittedName>
</protein>
<dbReference type="Proteomes" id="UP000225706">
    <property type="component" value="Unassembled WGS sequence"/>
</dbReference>
<sequence length="759" mass="87452">MLDATDIFLQGFSTVDGVSQPLHKLERKLFTAIKKGDLEKFRSILDYSQPKCDLNCVNKSGKTFLQEAVDVEDTSVRSDMIKILLSGGADLDLALLYAVRDDDVRSLEILLKFYGPPLLKISPPLSSCIRKYSKHELHMTPLILAACLQNFQIVKLLLEHGFTISDLQSDSQRPIEVVSEKLGPAMLRLNRYRALASPVYLAASFLKNPFSGPDPVHRACVLNKKLSDIAEQEYEFRKEYLDLSDGCKEFAVDLLNECRSMKEIRCVMEMQSEDNALPYVQGKLSLNILEFATVTENEKFVSHPYSQLVLNSEIYRDVPFLEKSSWKQFVLILLAFVWYPLFFMAWLVLDTFFPKHEMSRMFHSPCVKFLVHCGSYQTFLFMLFLSSFAFQSNFLQYAITDWLILLFVLGHIVDLVKQFYHVGRVRFFSSYWNYLAVATVLSFILHYILWWSGRSVLIKKLETMTWANHADDFSYTIVLVSDCLFAVAILLAFTQNLAFIQSNSTIGPLLQAFMRMMFDVMKFFFYFIFVFLAFVVSFTKLYLQYAKARQHFHNSSADSNQTDPLHLESILDSTNTIFWSLFGQIDPSSFKISEAEYGVIWRTGMTLFGAFNITAVLVALNMLIAILNDSYVQITANLDAEWKLTRTRMWLNWISKKGVLPPPFNLVYLFVPIVSFFQRLVSACCSERALEQKITRKVGRIKEKERREVIRNLILRTLTKKSYLTEAETEPVDSDEENEDEVAVTLEERGLDTDQVKTT</sequence>
<dbReference type="SMART" id="SM01420">
    <property type="entry name" value="TRP_2"/>
    <property type="match status" value="1"/>
</dbReference>
<feature type="transmembrane region" description="Helical" evidence="11">
    <location>
        <begin position="473"/>
        <end position="493"/>
    </location>
</feature>
<dbReference type="OrthoDB" id="2373987at2759"/>
<name>A0A2B4SBM1_STYPI</name>
<dbReference type="SMART" id="SM00248">
    <property type="entry name" value="ANK"/>
    <property type="match status" value="2"/>
</dbReference>
<feature type="transmembrane region" description="Helical" evidence="11">
    <location>
        <begin position="523"/>
        <end position="543"/>
    </location>
</feature>
<evidence type="ECO:0000313" key="13">
    <source>
        <dbReference type="EMBL" id="PFX26220.1"/>
    </source>
</evidence>
<keyword evidence="2" id="KW-0813">Transport</keyword>
<dbReference type="AlphaFoldDB" id="A0A2B4SBM1"/>
<dbReference type="GO" id="GO:0034703">
    <property type="term" value="C:cation channel complex"/>
    <property type="evidence" value="ECO:0007669"/>
    <property type="project" value="TreeGrafter"/>
</dbReference>
<keyword evidence="9" id="KW-0407">Ion channel</keyword>
<keyword evidence="3 11" id="KW-0812">Transmembrane</keyword>
<feature type="region of interest" description="Disordered" evidence="10">
    <location>
        <begin position="726"/>
        <end position="759"/>
    </location>
</feature>
<reference evidence="14" key="1">
    <citation type="journal article" date="2017" name="bioRxiv">
        <title>Comparative analysis of the genomes of Stylophora pistillata and Acropora digitifera provides evidence for extensive differences between species of corals.</title>
        <authorList>
            <person name="Voolstra C.R."/>
            <person name="Li Y."/>
            <person name="Liew Y.J."/>
            <person name="Baumgarten S."/>
            <person name="Zoccola D."/>
            <person name="Flot J.-F."/>
            <person name="Tambutte S."/>
            <person name="Allemand D."/>
            <person name="Aranda M."/>
        </authorList>
    </citation>
    <scope>NUCLEOTIDE SEQUENCE [LARGE SCALE GENOMIC DNA]</scope>
</reference>
<dbReference type="PANTHER" id="PTHR10117">
    <property type="entry name" value="TRANSIENT RECEPTOR POTENTIAL CHANNEL"/>
    <property type="match status" value="1"/>
</dbReference>
<dbReference type="InterPro" id="IPR036770">
    <property type="entry name" value="Ankyrin_rpt-contain_sf"/>
</dbReference>
<evidence type="ECO:0000256" key="8">
    <source>
        <dbReference type="ARBA" id="ARBA00023136"/>
    </source>
</evidence>
<dbReference type="Pfam" id="PF00520">
    <property type="entry name" value="Ion_trans"/>
    <property type="match status" value="1"/>
</dbReference>
<feature type="transmembrane region" description="Helical" evidence="11">
    <location>
        <begin position="369"/>
        <end position="390"/>
    </location>
</feature>
<keyword evidence="13" id="KW-0675">Receptor</keyword>
<dbReference type="InterPro" id="IPR002153">
    <property type="entry name" value="TRPC_channel"/>
</dbReference>
<dbReference type="Gene3D" id="1.25.40.20">
    <property type="entry name" value="Ankyrin repeat-containing domain"/>
    <property type="match status" value="1"/>
</dbReference>
<evidence type="ECO:0000256" key="11">
    <source>
        <dbReference type="SAM" id="Phobius"/>
    </source>
</evidence>
<dbReference type="GO" id="GO:0015279">
    <property type="term" value="F:store-operated calcium channel activity"/>
    <property type="evidence" value="ECO:0007669"/>
    <property type="project" value="TreeGrafter"/>
</dbReference>
<evidence type="ECO:0000256" key="2">
    <source>
        <dbReference type="ARBA" id="ARBA00022448"/>
    </source>
</evidence>
<keyword evidence="14" id="KW-1185">Reference proteome</keyword>
<dbReference type="GO" id="GO:0070679">
    <property type="term" value="F:inositol 1,4,5 trisphosphate binding"/>
    <property type="evidence" value="ECO:0007669"/>
    <property type="project" value="TreeGrafter"/>
</dbReference>
<evidence type="ECO:0000256" key="6">
    <source>
        <dbReference type="ARBA" id="ARBA00023043"/>
    </source>
</evidence>
<evidence type="ECO:0000256" key="1">
    <source>
        <dbReference type="ARBA" id="ARBA00004141"/>
    </source>
</evidence>
<evidence type="ECO:0000256" key="7">
    <source>
        <dbReference type="ARBA" id="ARBA00023065"/>
    </source>
</evidence>
<comment type="subcellular location">
    <subcellularLocation>
        <location evidence="1">Membrane</location>
        <topology evidence="1">Multi-pass membrane protein</topology>
    </subcellularLocation>
</comment>
<feature type="compositionally biased region" description="Acidic residues" evidence="10">
    <location>
        <begin position="727"/>
        <end position="742"/>
    </location>
</feature>
<proteinExistence type="predicted"/>
<dbReference type="InterPro" id="IPR013555">
    <property type="entry name" value="TRP_dom"/>
</dbReference>
<keyword evidence="4" id="KW-0677">Repeat</keyword>
<evidence type="ECO:0000256" key="3">
    <source>
        <dbReference type="ARBA" id="ARBA00022692"/>
    </source>
</evidence>
<feature type="transmembrane region" description="Helical" evidence="11">
    <location>
        <begin position="607"/>
        <end position="627"/>
    </location>
</feature>
<comment type="caution">
    <text evidence="13">The sequence shown here is derived from an EMBL/GenBank/DDBJ whole genome shotgun (WGS) entry which is preliminary data.</text>
</comment>
<keyword evidence="6" id="KW-0040">ANK repeat</keyword>
<feature type="transmembrane region" description="Helical" evidence="11">
    <location>
        <begin position="402"/>
        <end position="420"/>
    </location>
</feature>
<dbReference type="InterPro" id="IPR002110">
    <property type="entry name" value="Ankyrin_rpt"/>
</dbReference>
<feature type="domain" description="Transient receptor ion channel" evidence="12">
    <location>
        <begin position="171"/>
        <end position="237"/>
    </location>
</feature>
<evidence type="ECO:0000313" key="14">
    <source>
        <dbReference type="Proteomes" id="UP000225706"/>
    </source>
</evidence>
<dbReference type="PANTHER" id="PTHR10117:SF54">
    <property type="entry name" value="TRANSIENT RECEPTOR POTENTIAL-GAMMA PROTEIN"/>
    <property type="match status" value="1"/>
</dbReference>
<evidence type="ECO:0000256" key="9">
    <source>
        <dbReference type="ARBA" id="ARBA00023303"/>
    </source>
</evidence>
<evidence type="ECO:0000256" key="4">
    <source>
        <dbReference type="ARBA" id="ARBA00022737"/>
    </source>
</evidence>
<evidence type="ECO:0000256" key="10">
    <source>
        <dbReference type="SAM" id="MobiDB-lite"/>
    </source>
</evidence>
<dbReference type="SUPFAM" id="SSF48403">
    <property type="entry name" value="Ankyrin repeat"/>
    <property type="match status" value="1"/>
</dbReference>
<feature type="transmembrane region" description="Helical" evidence="11">
    <location>
        <begin position="432"/>
        <end position="452"/>
    </location>
</feature>
<feature type="transmembrane region" description="Helical" evidence="11">
    <location>
        <begin position="329"/>
        <end position="349"/>
    </location>
</feature>
<organism evidence="13 14">
    <name type="scientific">Stylophora pistillata</name>
    <name type="common">Smooth cauliflower coral</name>
    <dbReference type="NCBI Taxonomy" id="50429"/>
    <lineage>
        <taxon>Eukaryota</taxon>
        <taxon>Metazoa</taxon>
        <taxon>Cnidaria</taxon>
        <taxon>Anthozoa</taxon>
        <taxon>Hexacorallia</taxon>
        <taxon>Scleractinia</taxon>
        <taxon>Astrocoeniina</taxon>
        <taxon>Pocilloporidae</taxon>
        <taxon>Stylophora</taxon>
    </lineage>
</organism>
<dbReference type="GO" id="GO:0051480">
    <property type="term" value="P:regulation of cytosolic calcium ion concentration"/>
    <property type="evidence" value="ECO:0007669"/>
    <property type="project" value="TreeGrafter"/>
</dbReference>
<keyword evidence="7" id="KW-0406">Ion transport</keyword>
<dbReference type="Pfam" id="PF08344">
    <property type="entry name" value="TRP_2"/>
    <property type="match status" value="1"/>
</dbReference>
<accession>A0A2B4SBM1</accession>
<evidence type="ECO:0000256" key="5">
    <source>
        <dbReference type="ARBA" id="ARBA00022989"/>
    </source>
</evidence>
<feature type="compositionally biased region" description="Basic and acidic residues" evidence="10">
    <location>
        <begin position="746"/>
        <end position="759"/>
    </location>
</feature>
<dbReference type="InterPro" id="IPR005821">
    <property type="entry name" value="Ion_trans_dom"/>
</dbReference>
<gene>
    <name evidence="13" type="primary">Trpc5</name>
    <name evidence="13" type="ORF">AWC38_SpisGene9118</name>
</gene>
<evidence type="ECO:0000259" key="12">
    <source>
        <dbReference type="SMART" id="SM01420"/>
    </source>
</evidence>
<keyword evidence="5 11" id="KW-1133">Transmembrane helix</keyword>
<keyword evidence="8 11" id="KW-0472">Membrane</keyword>